<name>A0A0S4IP98_BODSA</name>
<feature type="region of interest" description="Disordered" evidence="1">
    <location>
        <begin position="45"/>
        <end position="98"/>
    </location>
</feature>
<dbReference type="AlphaFoldDB" id="A0A0S4IP98"/>
<dbReference type="Proteomes" id="UP000051952">
    <property type="component" value="Unassembled WGS sequence"/>
</dbReference>
<keyword evidence="3" id="KW-1185">Reference proteome</keyword>
<dbReference type="OMA" id="MYETIRA"/>
<dbReference type="EMBL" id="CYKH01000082">
    <property type="protein sequence ID" value="CUE70381.1"/>
    <property type="molecule type" value="Genomic_DNA"/>
</dbReference>
<dbReference type="InterPro" id="IPR011990">
    <property type="entry name" value="TPR-like_helical_dom_sf"/>
</dbReference>
<dbReference type="Gene3D" id="1.25.40.10">
    <property type="entry name" value="Tetratricopeptide repeat domain"/>
    <property type="match status" value="1"/>
</dbReference>
<feature type="compositionally biased region" description="Polar residues" evidence="1">
    <location>
        <begin position="59"/>
        <end position="74"/>
    </location>
</feature>
<protein>
    <recommendedName>
        <fullName evidence="4">Ankyrin repeat protein</fullName>
    </recommendedName>
</protein>
<feature type="region of interest" description="Disordered" evidence="1">
    <location>
        <begin position="132"/>
        <end position="159"/>
    </location>
</feature>
<dbReference type="VEuPathDB" id="TriTrypDB:BSAL_52345"/>
<evidence type="ECO:0008006" key="4">
    <source>
        <dbReference type="Google" id="ProtNLM"/>
    </source>
</evidence>
<reference evidence="3" key="1">
    <citation type="submission" date="2015-09" db="EMBL/GenBank/DDBJ databases">
        <authorList>
            <consortium name="Pathogen Informatics"/>
        </authorList>
    </citation>
    <scope>NUCLEOTIDE SEQUENCE [LARGE SCALE GENOMIC DNA]</scope>
    <source>
        <strain evidence="3">Lake Konstanz</strain>
    </source>
</reference>
<gene>
    <name evidence="2" type="ORF">BSAL_52345</name>
</gene>
<feature type="compositionally biased region" description="Low complexity" evidence="1">
    <location>
        <begin position="78"/>
        <end position="98"/>
    </location>
</feature>
<dbReference type="SUPFAM" id="SSF48452">
    <property type="entry name" value="TPR-like"/>
    <property type="match status" value="1"/>
</dbReference>
<feature type="region of interest" description="Disordered" evidence="1">
    <location>
        <begin position="216"/>
        <end position="244"/>
    </location>
</feature>
<sequence length="712" mass="78050">MSTSPTPQPVLNFDIVATSDDALDIDESVAEVVQGTEFHSYTMFRESTGRFEEDGNGTVGSQDTPATSPTSRNPPSVAETAGSHTAAPAASSSAASVSHVDPTVAVDVVTSPPPKQTATQRNRSATSVMVFNKNSDPNAASPPGSKIDPSSAASSPGGTKKMYSVGAIQVKSASIADVIAKSVMDPSTNELVQDIVAEARYRELLCELSFQEGGSSTPLSSSPAESVTQRIGKGGSKQVKAPPTTLPTELKLPMPLRCDFCQKFDSVCSNCHFKWRGIAESRKAVFTSSFAAFPEHRRLPIFFNAAAYGTIPFLSAILDTLFAGRISELQAQFEPLYVPPTVAADVAQRFEDAGQITLLHVACGMNRKPVAKLLLERGALFRKSSDRKISPLDILGLPVAQEWMDALEEHKSFEEFTMIERARRLRAENRFEDALLEYQAVIKHNPYSELARCGIAKTMFDQGDLEECIRACDSVLHDQKDIKWLEHIPQSVELLRSEAVKAFHTTCHNDTSTALRKCGCVIIDPVAHRISLRKLNFRLLLDRVLPYCDCATLWGIWQATRMPLLQSATERIASKVGLESVGMMLTNEFGYAEMYETIRADEPPLTGPNAVLRPPLRFLGVQVIAMADFHTFLMRASIVGSNPKYSADTSFFSFSKKSEESKRQRIVATKCFRVNRASVGKAWDVRDGGEWEIDYEASDALLNAVQQRMASK</sequence>
<feature type="compositionally biased region" description="Low complexity" evidence="1">
    <location>
        <begin position="216"/>
        <end position="226"/>
    </location>
</feature>
<organism evidence="2 3">
    <name type="scientific">Bodo saltans</name>
    <name type="common">Flagellated protozoan</name>
    <dbReference type="NCBI Taxonomy" id="75058"/>
    <lineage>
        <taxon>Eukaryota</taxon>
        <taxon>Discoba</taxon>
        <taxon>Euglenozoa</taxon>
        <taxon>Kinetoplastea</taxon>
        <taxon>Metakinetoplastina</taxon>
        <taxon>Eubodonida</taxon>
        <taxon>Bodonidae</taxon>
        <taxon>Bodo</taxon>
    </lineage>
</organism>
<evidence type="ECO:0000313" key="2">
    <source>
        <dbReference type="EMBL" id="CUE70381.1"/>
    </source>
</evidence>
<accession>A0A0S4IP98</accession>
<dbReference type="OrthoDB" id="239350at2759"/>
<proteinExistence type="predicted"/>
<evidence type="ECO:0000256" key="1">
    <source>
        <dbReference type="SAM" id="MobiDB-lite"/>
    </source>
</evidence>
<evidence type="ECO:0000313" key="3">
    <source>
        <dbReference type="Proteomes" id="UP000051952"/>
    </source>
</evidence>